<dbReference type="Gene3D" id="3.30.565.10">
    <property type="entry name" value="Histidine kinase-like ATPase, C-terminal domain"/>
    <property type="match status" value="1"/>
</dbReference>
<dbReference type="Proteomes" id="UP000199180">
    <property type="component" value="Unassembled WGS sequence"/>
</dbReference>
<dbReference type="PROSITE" id="PS50112">
    <property type="entry name" value="PAS"/>
    <property type="match status" value="1"/>
</dbReference>
<dbReference type="GO" id="GO:0016036">
    <property type="term" value="P:cellular response to phosphate starvation"/>
    <property type="evidence" value="ECO:0007669"/>
    <property type="project" value="TreeGrafter"/>
</dbReference>
<dbReference type="InterPro" id="IPR050351">
    <property type="entry name" value="BphY/WalK/GraS-like"/>
</dbReference>
<evidence type="ECO:0000256" key="11">
    <source>
        <dbReference type="ARBA" id="ARBA00023136"/>
    </source>
</evidence>
<dbReference type="PANTHER" id="PTHR45453:SF1">
    <property type="entry name" value="PHOSPHATE REGULON SENSOR PROTEIN PHOR"/>
    <property type="match status" value="1"/>
</dbReference>
<dbReference type="PROSITE" id="PS50109">
    <property type="entry name" value="HIS_KIN"/>
    <property type="match status" value="1"/>
</dbReference>
<dbReference type="InterPro" id="IPR004358">
    <property type="entry name" value="Sig_transdc_His_kin-like_C"/>
</dbReference>
<evidence type="ECO:0000313" key="15">
    <source>
        <dbReference type="Proteomes" id="UP000199180"/>
    </source>
</evidence>
<evidence type="ECO:0000259" key="12">
    <source>
        <dbReference type="PROSITE" id="PS50109"/>
    </source>
</evidence>
<evidence type="ECO:0000256" key="1">
    <source>
        <dbReference type="ARBA" id="ARBA00000085"/>
    </source>
</evidence>
<keyword evidence="8 14" id="KW-0418">Kinase</keyword>
<evidence type="ECO:0000256" key="7">
    <source>
        <dbReference type="ARBA" id="ARBA00022741"/>
    </source>
</evidence>
<dbReference type="FunFam" id="1.10.287.130:FF:000008">
    <property type="entry name" value="Two-component sensor histidine kinase"/>
    <property type="match status" value="1"/>
</dbReference>
<dbReference type="GO" id="GO:0005886">
    <property type="term" value="C:plasma membrane"/>
    <property type="evidence" value="ECO:0007669"/>
    <property type="project" value="UniProtKB-SubCell"/>
</dbReference>
<dbReference type="InterPro" id="IPR005467">
    <property type="entry name" value="His_kinase_dom"/>
</dbReference>
<evidence type="ECO:0000313" key="14">
    <source>
        <dbReference type="EMBL" id="SET20622.1"/>
    </source>
</evidence>
<dbReference type="Pfam" id="PF00512">
    <property type="entry name" value="HisKA"/>
    <property type="match status" value="1"/>
</dbReference>
<gene>
    <name evidence="14" type="ORF">SAMN04489858_103373</name>
</gene>
<dbReference type="SUPFAM" id="SSF55874">
    <property type="entry name" value="ATPase domain of HSP90 chaperone/DNA topoisomerase II/histidine kinase"/>
    <property type="match status" value="1"/>
</dbReference>
<evidence type="ECO:0000256" key="9">
    <source>
        <dbReference type="ARBA" id="ARBA00022840"/>
    </source>
</evidence>
<dbReference type="SUPFAM" id="SSF47384">
    <property type="entry name" value="Homodimeric domain of signal transducing histidine kinase"/>
    <property type="match status" value="1"/>
</dbReference>
<keyword evidence="15" id="KW-1185">Reference proteome</keyword>
<dbReference type="CDD" id="cd00082">
    <property type="entry name" value="HisKA"/>
    <property type="match status" value="1"/>
</dbReference>
<proteinExistence type="predicted"/>
<dbReference type="GO" id="GO:0000155">
    <property type="term" value="F:phosphorelay sensor kinase activity"/>
    <property type="evidence" value="ECO:0007669"/>
    <property type="project" value="InterPro"/>
</dbReference>
<dbReference type="SUPFAM" id="SSF55785">
    <property type="entry name" value="PYP-like sensor domain (PAS domain)"/>
    <property type="match status" value="1"/>
</dbReference>
<dbReference type="InterPro" id="IPR000014">
    <property type="entry name" value="PAS"/>
</dbReference>
<keyword evidence="10" id="KW-0902">Two-component regulatory system</keyword>
<comment type="catalytic activity">
    <reaction evidence="1">
        <text>ATP + protein L-histidine = ADP + protein N-phospho-L-histidine.</text>
        <dbReference type="EC" id="2.7.13.3"/>
    </reaction>
</comment>
<evidence type="ECO:0000259" key="13">
    <source>
        <dbReference type="PROSITE" id="PS50112"/>
    </source>
</evidence>
<dbReference type="InterPro" id="IPR003594">
    <property type="entry name" value="HATPase_dom"/>
</dbReference>
<dbReference type="EMBL" id="FOHO01000003">
    <property type="protein sequence ID" value="SET20622.1"/>
    <property type="molecule type" value="Genomic_DNA"/>
</dbReference>
<dbReference type="RefSeq" id="WP_245739239.1">
    <property type="nucleotide sequence ID" value="NZ_FOHO01000003.1"/>
</dbReference>
<keyword evidence="9" id="KW-0067">ATP-binding</keyword>
<dbReference type="InterPro" id="IPR036097">
    <property type="entry name" value="HisK_dim/P_sf"/>
</dbReference>
<dbReference type="STRING" id="364199.SAMN04489858_103373"/>
<evidence type="ECO:0000256" key="10">
    <source>
        <dbReference type="ARBA" id="ARBA00023012"/>
    </source>
</evidence>
<evidence type="ECO:0000256" key="8">
    <source>
        <dbReference type="ARBA" id="ARBA00022777"/>
    </source>
</evidence>
<dbReference type="Pfam" id="PF02518">
    <property type="entry name" value="HATPase_c"/>
    <property type="match status" value="1"/>
</dbReference>
<keyword evidence="6" id="KW-0808">Transferase</keyword>
<dbReference type="InterPro" id="IPR003661">
    <property type="entry name" value="HisK_dim/P_dom"/>
</dbReference>
<dbReference type="InterPro" id="IPR035965">
    <property type="entry name" value="PAS-like_dom_sf"/>
</dbReference>
<feature type="domain" description="Histidine kinase" evidence="12">
    <location>
        <begin position="141"/>
        <end position="366"/>
    </location>
</feature>
<dbReference type="InterPro" id="IPR036890">
    <property type="entry name" value="HATPase_C_sf"/>
</dbReference>
<dbReference type="PANTHER" id="PTHR45453">
    <property type="entry name" value="PHOSPHATE REGULON SENSOR PROTEIN PHOR"/>
    <property type="match status" value="1"/>
</dbReference>
<dbReference type="Gene3D" id="1.10.287.130">
    <property type="match status" value="1"/>
</dbReference>
<reference evidence="14 15" key="1">
    <citation type="submission" date="2016-10" db="EMBL/GenBank/DDBJ databases">
        <authorList>
            <person name="de Groot N.N."/>
        </authorList>
    </citation>
    <scope>NUCLEOTIDE SEQUENCE [LARGE SCALE GENOMIC DNA]</scope>
    <source>
        <strain evidence="14 15">DSM 17862</strain>
    </source>
</reference>
<protein>
    <recommendedName>
        <fullName evidence="3">histidine kinase</fullName>
        <ecNumber evidence="3">2.7.13.3</ecNumber>
    </recommendedName>
</protein>
<organism evidence="14 15">
    <name type="scientific">Paracoccus homiensis</name>
    <dbReference type="NCBI Taxonomy" id="364199"/>
    <lineage>
        <taxon>Bacteria</taxon>
        <taxon>Pseudomonadati</taxon>
        <taxon>Pseudomonadota</taxon>
        <taxon>Alphaproteobacteria</taxon>
        <taxon>Rhodobacterales</taxon>
        <taxon>Paracoccaceae</taxon>
        <taxon>Paracoccus</taxon>
    </lineage>
</organism>
<dbReference type="SMART" id="SM00388">
    <property type="entry name" value="HisKA"/>
    <property type="match status" value="1"/>
</dbReference>
<evidence type="ECO:0000256" key="6">
    <source>
        <dbReference type="ARBA" id="ARBA00022679"/>
    </source>
</evidence>
<evidence type="ECO:0000256" key="4">
    <source>
        <dbReference type="ARBA" id="ARBA00022475"/>
    </source>
</evidence>
<dbReference type="PRINTS" id="PR00344">
    <property type="entry name" value="BCTRLSENSOR"/>
</dbReference>
<keyword evidence="11" id="KW-0472">Membrane</keyword>
<feature type="domain" description="PAS" evidence="13">
    <location>
        <begin position="5"/>
        <end position="46"/>
    </location>
</feature>
<evidence type="ECO:0000256" key="5">
    <source>
        <dbReference type="ARBA" id="ARBA00022553"/>
    </source>
</evidence>
<evidence type="ECO:0000256" key="2">
    <source>
        <dbReference type="ARBA" id="ARBA00004236"/>
    </source>
</evidence>
<dbReference type="FunFam" id="3.30.565.10:FF:000006">
    <property type="entry name" value="Sensor histidine kinase WalK"/>
    <property type="match status" value="1"/>
</dbReference>
<comment type="subcellular location">
    <subcellularLocation>
        <location evidence="2">Cell membrane</location>
    </subcellularLocation>
</comment>
<dbReference type="AlphaFoldDB" id="A0A1I0CLV5"/>
<keyword evidence="4" id="KW-1003">Cell membrane</keyword>
<name>A0A1I0CLV5_9RHOB</name>
<evidence type="ECO:0000256" key="3">
    <source>
        <dbReference type="ARBA" id="ARBA00012438"/>
    </source>
</evidence>
<dbReference type="EC" id="2.7.13.3" evidence="3"/>
<dbReference type="GO" id="GO:0005524">
    <property type="term" value="F:ATP binding"/>
    <property type="evidence" value="ECO:0007669"/>
    <property type="project" value="UniProtKB-KW"/>
</dbReference>
<accession>A0A1I0CLV5</accession>
<keyword evidence="5" id="KW-0597">Phosphoprotein</keyword>
<dbReference type="SMART" id="SM00387">
    <property type="entry name" value="HATPase_c"/>
    <property type="match status" value="1"/>
</dbReference>
<dbReference type="GO" id="GO:0004721">
    <property type="term" value="F:phosphoprotein phosphatase activity"/>
    <property type="evidence" value="ECO:0007669"/>
    <property type="project" value="TreeGrafter"/>
</dbReference>
<sequence length="369" mass="40332">MKPAAQRRLAGFLDGVPIAMLAVDHHSRVVASNVAARSLFGIDPQDRPFVTVLRHPVVVQAVDWVLDPEKNRAPVPDPVLPAPPEGVVTLRANLSADGRDFASEVTVAPLPSEFGRGATVAILDHSVAEEAEQVRRDFVANVSHELKTPLTAMTGFIETLRGPARNDAKARDRFLDIMESEAARMNRLVSDLLSLSRVQAEERRRPSGRVDLPMLLRGVAATMQPSAEAADCTIETLGLDGSLTIPGDADQLVQVFQNLIQNALKYGASGGLVRIVLKRIDHEPLLRGPGWSATIEDRGEGIDDMHLPRLTERFYRIDTHRSRAQGGTGLGLAIVKHIVNRHRGRMRIESRKGEGSRFTVILPEGTKRG</sequence>
<keyword evidence="7" id="KW-0547">Nucleotide-binding</keyword>